<dbReference type="HOGENOM" id="CLU_383503_0_0_0"/>
<dbReference type="SUPFAM" id="SSF101898">
    <property type="entry name" value="NHL repeat"/>
    <property type="match status" value="1"/>
</dbReference>
<dbReference type="InterPro" id="IPR011042">
    <property type="entry name" value="6-blade_b-propeller_TolB-like"/>
</dbReference>
<protein>
    <submittedName>
        <fullName evidence="3">YD repeat protein</fullName>
    </submittedName>
</protein>
<name>Q01QH4_SOLUE</name>
<dbReference type="OrthoDB" id="175360at2"/>
<dbReference type="PANTHER" id="PTHR40274">
    <property type="entry name" value="VIRGINIAMYCIN B LYASE"/>
    <property type="match status" value="1"/>
</dbReference>
<reference evidence="3" key="1">
    <citation type="submission" date="2006-10" db="EMBL/GenBank/DDBJ databases">
        <title>Complete sequence of Solibacter usitatus Ellin6076.</title>
        <authorList>
            <consortium name="US DOE Joint Genome Institute"/>
            <person name="Copeland A."/>
            <person name="Lucas S."/>
            <person name="Lapidus A."/>
            <person name="Barry K."/>
            <person name="Detter J.C."/>
            <person name="Glavina del Rio T."/>
            <person name="Hammon N."/>
            <person name="Israni S."/>
            <person name="Dalin E."/>
            <person name="Tice H."/>
            <person name="Pitluck S."/>
            <person name="Thompson L.S."/>
            <person name="Brettin T."/>
            <person name="Bruce D."/>
            <person name="Han C."/>
            <person name="Tapia R."/>
            <person name="Gilna P."/>
            <person name="Schmutz J."/>
            <person name="Larimer F."/>
            <person name="Land M."/>
            <person name="Hauser L."/>
            <person name="Kyrpides N."/>
            <person name="Mikhailova N."/>
            <person name="Janssen P.H."/>
            <person name="Kuske C.R."/>
            <person name="Richardson P."/>
        </authorList>
    </citation>
    <scope>NUCLEOTIDE SEQUENCE</scope>
    <source>
        <strain evidence="3">Ellin6076</strain>
    </source>
</reference>
<dbReference type="EMBL" id="CP000473">
    <property type="protein sequence ID" value="ABJ88096.1"/>
    <property type="molecule type" value="Genomic_DNA"/>
</dbReference>
<keyword evidence="2" id="KW-0732">Signal</keyword>
<feature type="chain" id="PRO_5012204038" evidence="2">
    <location>
        <begin position="16"/>
        <end position="721"/>
    </location>
</feature>
<feature type="compositionally biased region" description="Pro residues" evidence="1">
    <location>
        <begin position="250"/>
        <end position="259"/>
    </location>
</feature>
<evidence type="ECO:0000313" key="3">
    <source>
        <dbReference type="EMBL" id="ABJ88096.1"/>
    </source>
</evidence>
<feature type="signal peptide" evidence="2">
    <location>
        <begin position="1"/>
        <end position="15"/>
    </location>
</feature>
<dbReference type="STRING" id="234267.Acid_7185"/>
<dbReference type="PANTHER" id="PTHR40274:SF3">
    <property type="entry name" value="VIRGINIAMYCIN B LYASE"/>
    <property type="match status" value="1"/>
</dbReference>
<organism evidence="3">
    <name type="scientific">Solibacter usitatus (strain Ellin6076)</name>
    <dbReference type="NCBI Taxonomy" id="234267"/>
    <lineage>
        <taxon>Bacteria</taxon>
        <taxon>Pseudomonadati</taxon>
        <taxon>Acidobacteriota</taxon>
        <taxon>Terriglobia</taxon>
        <taxon>Bryobacterales</taxon>
        <taxon>Solibacteraceae</taxon>
        <taxon>Candidatus Solibacter</taxon>
    </lineage>
</organism>
<evidence type="ECO:0000256" key="1">
    <source>
        <dbReference type="SAM" id="MobiDB-lite"/>
    </source>
</evidence>
<gene>
    <name evidence="3" type="ordered locus">Acid_7185</name>
</gene>
<dbReference type="KEGG" id="sus:Acid_7185"/>
<evidence type="ECO:0000256" key="2">
    <source>
        <dbReference type="SAM" id="SignalP"/>
    </source>
</evidence>
<dbReference type="eggNOG" id="COG3386">
    <property type="taxonomic scope" value="Bacteria"/>
</dbReference>
<dbReference type="InterPro" id="IPR051344">
    <property type="entry name" value="Vgb"/>
</dbReference>
<sequence precursor="true">MKILSLLLAATSLFAGQTRTWTQGDSADFEKGILKNLSLRSDGRLSLAPVSRELFDTASSYLWALAQDSKGTLYAGGGTSAKLYRIPLDGKGKVVADLDALEIHAIAIDSKDRVYAATSPDGKIYRITGNGKPEVFYDPKAKYIWALAFDAAGNLFVATGDQGEIHRVTPDGKGRIFFKTEETHVRSMTIDGKGNLIAGTEPGGLVLRVSPAGDGFVLYQMAKKEVTAVAVAPDGAIYAAAVGNRQSSPPTTPAPPPVPAQVQVTTGPGAAQPPRQPSPPVASLTPTGVAGGSELYRIDPDGVPRRVWSHATDVVYAIAFDAGGRALLAAGNRGNLYRVESPTLYTGLLVMPATQVTALQMGAGGRLYAATGNAGKVFEVGPALESTGSVESDVFDSGSYSLWGRVTPEVMLNGGQLTLATRSGNLDQPQKNWSAWTPVAAGPKGGRSASPAARFVQWKATFTGAEGRSPELDSVDLAYLPKNLEPRIDEIETTPPNYRFPASSVSALSVIQSTLSLPPLGKHSTTSGGPQLTLDTTPAMQSAKGFLGARWSALDPNGDPLVFTVEIRGVKEAEWKLLKDKVNEKYLSWDSTAFPDGEYRIRVTASDAPGNPSAEVLTARLESSPFWIDNTPPKITGLAGVRIGSKLQLKWHAADALNNIAKAEYSVDGGDWKIAPPVTRLSDSQELDYELALDAGPGEHTVAVRVEDDYANQAVEKVVVH</sequence>
<dbReference type="InParanoid" id="Q01QH4"/>
<proteinExistence type="predicted"/>
<accession>Q01QH4</accession>
<dbReference type="AlphaFoldDB" id="Q01QH4"/>
<feature type="region of interest" description="Disordered" evidence="1">
    <location>
        <begin position="244"/>
        <end position="286"/>
    </location>
</feature>
<dbReference type="Gene3D" id="2.120.10.30">
    <property type="entry name" value="TolB, C-terminal domain"/>
    <property type="match status" value="1"/>
</dbReference>